<dbReference type="SFLD" id="SFLDG00002">
    <property type="entry name" value="C1.7:_P-type_atpase_like"/>
    <property type="match status" value="1"/>
</dbReference>
<dbReference type="InterPro" id="IPR018303">
    <property type="entry name" value="ATPase_P-typ_P_site"/>
</dbReference>
<dbReference type="SUPFAM" id="SSF56784">
    <property type="entry name" value="HAD-like"/>
    <property type="match status" value="1"/>
</dbReference>
<feature type="transmembrane region" description="Helical" evidence="10">
    <location>
        <begin position="375"/>
        <end position="398"/>
    </location>
</feature>
<dbReference type="InterPro" id="IPR023298">
    <property type="entry name" value="ATPase_P-typ_TM_dom_sf"/>
</dbReference>
<dbReference type="EMBL" id="SORO01000004">
    <property type="protein sequence ID" value="TDY67266.1"/>
    <property type="molecule type" value="Genomic_DNA"/>
</dbReference>
<dbReference type="InterPro" id="IPR001757">
    <property type="entry name" value="P_typ_ATPase"/>
</dbReference>
<dbReference type="SUPFAM" id="SSF81660">
    <property type="entry name" value="Metal cation-transporting ATPase, ATP-binding domain N"/>
    <property type="match status" value="1"/>
</dbReference>
<evidence type="ECO:0000256" key="2">
    <source>
        <dbReference type="ARBA" id="ARBA00006024"/>
    </source>
</evidence>
<dbReference type="GO" id="GO:0005524">
    <property type="term" value="F:ATP binding"/>
    <property type="evidence" value="ECO:0007669"/>
    <property type="project" value="UniProtKB-UniRule"/>
</dbReference>
<dbReference type="Proteomes" id="UP000294684">
    <property type="component" value="Unassembled WGS sequence"/>
</dbReference>
<dbReference type="Pfam" id="PF00702">
    <property type="entry name" value="Hydrolase"/>
    <property type="match status" value="1"/>
</dbReference>
<dbReference type="InterPro" id="IPR027256">
    <property type="entry name" value="P-typ_ATPase_IB"/>
</dbReference>
<dbReference type="GO" id="GO:0055070">
    <property type="term" value="P:copper ion homeostasis"/>
    <property type="evidence" value="ECO:0007669"/>
    <property type="project" value="TreeGrafter"/>
</dbReference>
<dbReference type="SUPFAM" id="SSF55008">
    <property type="entry name" value="HMA, heavy metal-associated domain"/>
    <property type="match status" value="1"/>
</dbReference>
<feature type="transmembrane region" description="Helical" evidence="10">
    <location>
        <begin position="136"/>
        <end position="154"/>
    </location>
</feature>
<dbReference type="Gene3D" id="3.40.50.1000">
    <property type="entry name" value="HAD superfamily/HAD-like"/>
    <property type="match status" value="1"/>
</dbReference>
<dbReference type="Pfam" id="PF00122">
    <property type="entry name" value="E1-E2_ATPase"/>
    <property type="match status" value="1"/>
</dbReference>
<accession>A0A4R8MJQ7</accession>
<dbReference type="Pfam" id="PF00403">
    <property type="entry name" value="HMA"/>
    <property type="match status" value="1"/>
</dbReference>
<dbReference type="PRINTS" id="PR00119">
    <property type="entry name" value="CATATPASE"/>
</dbReference>
<keyword evidence="7" id="KW-1278">Translocase</keyword>
<keyword evidence="8 10" id="KW-1133">Transmembrane helix</keyword>
<dbReference type="InterPro" id="IPR036412">
    <property type="entry name" value="HAD-like_sf"/>
</dbReference>
<dbReference type="InterPro" id="IPR006121">
    <property type="entry name" value="HMA_dom"/>
</dbReference>
<dbReference type="SUPFAM" id="SSF81653">
    <property type="entry name" value="Calcium ATPase, transduction domain A"/>
    <property type="match status" value="1"/>
</dbReference>
<feature type="transmembrane region" description="Helical" evidence="10">
    <location>
        <begin position="341"/>
        <end position="363"/>
    </location>
</feature>
<protein>
    <submittedName>
        <fullName evidence="12">Cu+-exporting ATPase</fullName>
    </submittedName>
</protein>
<dbReference type="Gene3D" id="3.30.70.100">
    <property type="match status" value="1"/>
</dbReference>
<proteinExistence type="inferred from homology"/>
<evidence type="ECO:0000256" key="6">
    <source>
        <dbReference type="ARBA" id="ARBA00022840"/>
    </source>
</evidence>
<feature type="domain" description="HMA" evidence="11">
    <location>
        <begin position="12"/>
        <end position="77"/>
    </location>
</feature>
<evidence type="ECO:0000256" key="4">
    <source>
        <dbReference type="ARBA" id="ARBA00022723"/>
    </source>
</evidence>
<reference evidence="12 13" key="1">
    <citation type="submission" date="2019-03" db="EMBL/GenBank/DDBJ databases">
        <title>Genomic Encyclopedia of Archaeal and Bacterial Type Strains, Phase II (KMG-II): from individual species to whole genera.</title>
        <authorList>
            <person name="Goeker M."/>
        </authorList>
    </citation>
    <scope>NUCLEOTIDE SEQUENCE [LARGE SCALE GENOMIC DNA]</scope>
    <source>
        <strain evidence="12 13">DSM 21537</strain>
    </source>
</reference>
<sequence length="738" mass="79886">MDILLETQNNTTERTLDLFGMTCANCALRIEKGLAKMDGVSDVRVNFARESVFLRTSDSVTVDSLLKKVESLGYSALVHDANRQSETEKKQKDQTRNLKIRFLLSLVLSLPLFYGMVTHFSFLNFMPMPHFLMDRFVQMVIAFPVQFLIGFPFYRSAYRALRNGSANMDVLVVIGTSAAYGYSIFGNDLYFETSAVLITFILGGKWIEHYAKGKSSDGINALLKLRPETATVQSNGIWTEVPNEYLKTGDLVLVKAGERFPMDGIVTEGVSFADESMLTGESMPVEKKIGDSILSGTVNGNGSLVVKATKVGNDTTLSHIIRSVEESLGTKAPIQRIADQISAFFVPIVISISVVDFFVWYFVLTSGDVTSAIETSIAILVIACPCALGLATPISLLVGTGRAAKHGVLFRSAEALESVSKINWIGFDKTGTLTEGKPKVTEMIHSGFRISEIDQILLGIVKMEQTSDHPLAKAIVGFGKEKNLYQNSEPIVSTKTFPGGGIQSEQNGNTFFAGKRTFVEENGFSVPDFINESIKVWLEDGSSLVFVGIRGNAEGMVVFRVEDGLREDAKSAIATLKSMGVEPVLLTGDHPNSANKVAKLVGISAVYAGLLPEEKAKIIKTFKTEKIHSAMVGDGINDAPALASADVGIAMGTGSDVAIQTADVVLVNGDIQRIVDLITIGKDTVTNIRQNFGWALGYNLLGIPIAASGLLLPWVSGAAMAFSSLSVVFNALRMSRWK</sequence>
<comment type="similarity">
    <text evidence="2 10">Belongs to the cation transport ATPase (P-type) (TC 3.A.3) family. Type IB subfamily.</text>
</comment>
<dbReference type="FunFam" id="2.70.150.10:FF:000002">
    <property type="entry name" value="Copper-transporting ATPase 1, putative"/>
    <property type="match status" value="1"/>
</dbReference>
<keyword evidence="3 10" id="KW-0812">Transmembrane</keyword>
<keyword evidence="10" id="KW-1003">Cell membrane</keyword>
<dbReference type="InterPro" id="IPR023214">
    <property type="entry name" value="HAD_sf"/>
</dbReference>
<keyword evidence="9 10" id="KW-0472">Membrane</keyword>
<evidence type="ECO:0000256" key="10">
    <source>
        <dbReference type="RuleBase" id="RU362081"/>
    </source>
</evidence>
<dbReference type="CDD" id="cd00371">
    <property type="entry name" value="HMA"/>
    <property type="match status" value="1"/>
</dbReference>
<dbReference type="InterPro" id="IPR008250">
    <property type="entry name" value="ATPase_P-typ_transduc_dom_A_sf"/>
</dbReference>
<dbReference type="NCBIfam" id="TIGR01525">
    <property type="entry name" value="ATPase-IB_hvy"/>
    <property type="match status" value="1"/>
</dbReference>
<dbReference type="Gene3D" id="2.70.150.10">
    <property type="entry name" value="Calcium-transporting ATPase, cytoplasmic transduction domain A"/>
    <property type="match status" value="1"/>
</dbReference>
<feature type="transmembrane region" description="Helical" evidence="10">
    <location>
        <begin position="692"/>
        <end position="708"/>
    </location>
</feature>
<keyword evidence="5 10" id="KW-0547">Nucleotide-binding</keyword>
<dbReference type="PRINTS" id="PR00943">
    <property type="entry name" value="CUATPASE"/>
</dbReference>
<keyword evidence="4 10" id="KW-0479">Metal-binding</keyword>
<dbReference type="PROSITE" id="PS01047">
    <property type="entry name" value="HMA_1"/>
    <property type="match status" value="1"/>
</dbReference>
<dbReference type="STRING" id="1193051.LEP1GSC017_1016"/>
<evidence type="ECO:0000256" key="1">
    <source>
        <dbReference type="ARBA" id="ARBA00004127"/>
    </source>
</evidence>
<dbReference type="GO" id="GO:0016887">
    <property type="term" value="F:ATP hydrolysis activity"/>
    <property type="evidence" value="ECO:0007669"/>
    <property type="project" value="InterPro"/>
</dbReference>
<organism evidence="12 13">
    <name type="scientific">Leptospira meyeri</name>
    <dbReference type="NCBI Taxonomy" id="29508"/>
    <lineage>
        <taxon>Bacteria</taxon>
        <taxon>Pseudomonadati</taxon>
        <taxon>Spirochaetota</taxon>
        <taxon>Spirochaetia</taxon>
        <taxon>Leptospirales</taxon>
        <taxon>Leptospiraceae</taxon>
        <taxon>Leptospira</taxon>
    </lineage>
</organism>
<dbReference type="NCBIfam" id="TIGR01494">
    <property type="entry name" value="ATPase_P-type"/>
    <property type="match status" value="1"/>
</dbReference>
<evidence type="ECO:0000256" key="8">
    <source>
        <dbReference type="ARBA" id="ARBA00022989"/>
    </source>
</evidence>
<dbReference type="PROSITE" id="PS00154">
    <property type="entry name" value="ATPASE_E1_E2"/>
    <property type="match status" value="1"/>
</dbReference>
<evidence type="ECO:0000256" key="9">
    <source>
        <dbReference type="ARBA" id="ARBA00023136"/>
    </source>
</evidence>
<keyword evidence="13" id="KW-1185">Reference proteome</keyword>
<dbReference type="SUPFAM" id="SSF81665">
    <property type="entry name" value="Calcium ATPase, transmembrane domain M"/>
    <property type="match status" value="1"/>
</dbReference>
<dbReference type="NCBIfam" id="TIGR01511">
    <property type="entry name" value="ATPase-IB1_Cu"/>
    <property type="match status" value="1"/>
</dbReference>
<evidence type="ECO:0000259" key="11">
    <source>
        <dbReference type="PROSITE" id="PS50846"/>
    </source>
</evidence>
<dbReference type="SFLD" id="SFLDF00027">
    <property type="entry name" value="p-type_atpase"/>
    <property type="match status" value="1"/>
</dbReference>
<dbReference type="GO" id="GO:0012505">
    <property type="term" value="C:endomembrane system"/>
    <property type="evidence" value="ECO:0007669"/>
    <property type="project" value="UniProtKB-SubCell"/>
</dbReference>
<dbReference type="InterPro" id="IPR059000">
    <property type="entry name" value="ATPase_P-type_domA"/>
</dbReference>
<dbReference type="GO" id="GO:0005886">
    <property type="term" value="C:plasma membrane"/>
    <property type="evidence" value="ECO:0007669"/>
    <property type="project" value="UniProtKB-SubCell"/>
</dbReference>
<evidence type="ECO:0000256" key="7">
    <source>
        <dbReference type="ARBA" id="ARBA00022967"/>
    </source>
</evidence>
<dbReference type="AlphaFoldDB" id="A0A4R8MJQ7"/>
<dbReference type="Gene3D" id="3.40.1110.10">
    <property type="entry name" value="Calcium-transporting ATPase, cytoplasmic domain N"/>
    <property type="match status" value="1"/>
</dbReference>
<dbReference type="PANTHER" id="PTHR43520">
    <property type="entry name" value="ATP7, ISOFORM B"/>
    <property type="match status" value="1"/>
</dbReference>
<comment type="caution">
    <text evidence="12">The sequence shown here is derived from an EMBL/GenBank/DDBJ whole genome shotgun (WGS) entry which is preliminary data.</text>
</comment>
<evidence type="ECO:0000256" key="3">
    <source>
        <dbReference type="ARBA" id="ARBA00022692"/>
    </source>
</evidence>
<dbReference type="InterPro" id="IPR023299">
    <property type="entry name" value="ATPase_P-typ_cyto_dom_N"/>
</dbReference>
<dbReference type="CDD" id="cd02094">
    <property type="entry name" value="P-type_ATPase_Cu-like"/>
    <property type="match status" value="1"/>
</dbReference>
<dbReference type="PROSITE" id="PS50846">
    <property type="entry name" value="HMA_2"/>
    <property type="match status" value="1"/>
</dbReference>
<dbReference type="GO" id="GO:0005507">
    <property type="term" value="F:copper ion binding"/>
    <property type="evidence" value="ECO:0007669"/>
    <property type="project" value="TreeGrafter"/>
</dbReference>
<comment type="subcellular location">
    <subcellularLocation>
        <location evidence="10">Cell membrane</location>
    </subcellularLocation>
    <subcellularLocation>
        <location evidence="1">Endomembrane system</location>
        <topology evidence="1">Multi-pass membrane protein</topology>
    </subcellularLocation>
</comment>
<evidence type="ECO:0000313" key="13">
    <source>
        <dbReference type="Proteomes" id="UP000294684"/>
    </source>
</evidence>
<evidence type="ECO:0000313" key="12">
    <source>
        <dbReference type="EMBL" id="TDY67266.1"/>
    </source>
</evidence>
<dbReference type="PANTHER" id="PTHR43520:SF8">
    <property type="entry name" value="P-TYPE CU(+) TRANSPORTER"/>
    <property type="match status" value="1"/>
</dbReference>
<name>A0A4R8MJQ7_LEPME</name>
<dbReference type="SFLD" id="SFLDS00003">
    <property type="entry name" value="Haloacid_Dehalogenase"/>
    <property type="match status" value="1"/>
</dbReference>
<gene>
    <name evidence="12" type="ORF">CLV96_3687</name>
</gene>
<evidence type="ECO:0000256" key="5">
    <source>
        <dbReference type="ARBA" id="ARBA00022741"/>
    </source>
</evidence>
<dbReference type="InterPro" id="IPR044492">
    <property type="entry name" value="P_typ_ATPase_HD_dom"/>
</dbReference>
<keyword evidence="6 10" id="KW-0067">ATP-binding</keyword>
<feature type="transmembrane region" description="Helical" evidence="10">
    <location>
        <begin position="98"/>
        <end position="116"/>
    </location>
</feature>
<dbReference type="InterPro" id="IPR036163">
    <property type="entry name" value="HMA_dom_sf"/>
</dbReference>
<dbReference type="InterPro" id="IPR017969">
    <property type="entry name" value="Heavy-metal-associated_CS"/>
</dbReference>
<dbReference type="GO" id="GO:0043682">
    <property type="term" value="F:P-type divalent copper transporter activity"/>
    <property type="evidence" value="ECO:0007669"/>
    <property type="project" value="TreeGrafter"/>
</dbReference>